<accession>A0A1F5H2W8</accession>
<dbReference type="GO" id="GO:0016757">
    <property type="term" value="F:glycosyltransferase activity"/>
    <property type="evidence" value="ECO:0007669"/>
    <property type="project" value="InterPro"/>
</dbReference>
<dbReference type="PANTHER" id="PTHR45947">
    <property type="entry name" value="SULFOQUINOVOSYL TRANSFERASE SQD2"/>
    <property type="match status" value="1"/>
</dbReference>
<comment type="caution">
    <text evidence="2">The sequence shown here is derived from an EMBL/GenBank/DDBJ whole genome shotgun (WGS) entry which is preliminary data.</text>
</comment>
<proteinExistence type="predicted"/>
<sequence length="463" mass="52970">MRVALVHDYLNEFGGAERVLLALSEIWPKAPIYTAFYRKGSSAYERFKNKDIRTSWAQKVPLFSRYLHSPLRFLAPLIWDSFDFSNFDVVIGSSSWYVTKGFKKRNPSTPLRLPFDSLRSLRIAQDRSGSLRIAQGRSGSQRTVEVCYCHTSPRYLYGYKTSVDWQRYWPVKVYALLVNHFLRVYDFEAAQRVDWFIANSKEVQARIKKFYRRDSVVIYPPVDVNRLSLLVNWVKKKNPMNDLRLTMNSYFLVVSRLVASKNVDVAVEVYAKLGLPLKVVGAGRELENLKKLAGITSNLADRSKKVKNDVELKLDKHSRSEVRESLGEHSGSEDRSTIEFLGEVSDEELIRLYQNCRAVIFAASQEDFGLVPVEAMAAGKPVIVNAEGGVLESVIDWTAGRGKCTGVYFNPPTAGSLTLAINNFIDLERRGYFDPKFIRAHAQKFSIERFKREILKFVESKVE</sequence>
<dbReference type="InterPro" id="IPR001296">
    <property type="entry name" value="Glyco_trans_1"/>
</dbReference>
<evidence type="ECO:0000313" key="3">
    <source>
        <dbReference type="Proteomes" id="UP000177039"/>
    </source>
</evidence>
<name>A0A1F5H2W8_9BACT</name>
<protein>
    <recommendedName>
        <fullName evidence="1">Glycosyl transferase family 1 domain-containing protein</fullName>
    </recommendedName>
</protein>
<reference evidence="2 3" key="1">
    <citation type="journal article" date="2016" name="Nat. Commun.">
        <title>Thousands of microbial genomes shed light on interconnected biogeochemical processes in an aquifer system.</title>
        <authorList>
            <person name="Anantharaman K."/>
            <person name="Brown C.T."/>
            <person name="Hug L.A."/>
            <person name="Sharon I."/>
            <person name="Castelle C.J."/>
            <person name="Probst A.J."/>
            <person name="Thomas B.C."/>
            <person name="Singh A."/>
            <person name="Wilkins M.J."/>
            <person name="Karaoz U."/>
            <person name="Brodie E.L."/>
            <person name="Williams K.H."/>
            <person name="Hubbard S.S."/>
            <person name="Banfield J.F."/>
        </authorList>
    </citation>
    <scope>NUCLEOTIDE SEQUENCE [LARGE SCALE GENOMIC DNA]</scope>
</reference>
<dbReference type="Gene3D" id="3.40.50.2000">
    <property type="entry name" value="Glycogen Phosphorylase B"/>
    <property type="match status" value="1"/>
</dbReference>
<dbReference type="EMBL" id="MFBT01000037">
    <property type="protein sequence ID" value="OGD98404.1"/>
    <property type="molecule type" value="Genomic_DNA"/>
</dbReference>
<dbReference type="InterPro" id="IPR050194">
    <property type="entry name" value="Glycosyltransferase_grp1"/>
</dbReference>
<dbReference type="Proteomes" id="UP000177039">
    <property type="component" value="Unassembled WGS sequence"/>
</dbReference>
<organism evidence="2 3">
    <name type="scientific">Candidatus Curtissbacteria bacterium RIFCSPLOWO2_01_FULL_42_50</name>
    <dbReference type="NCBI Taxonomy" id="1797730"/>
    <lineage>
        <taxon>Bacteria</taxon>
        <taxon>Candidatus Curtissiibacteriota</taxon>
    </lineage>
</organism>
<evidence type="ECO:0000313" key="2">
    <source>
        <dbReference type="EMBL" id="OGD98404.1"/>
    </source>
</evidence>
<evidence type="ECO:0000259" key="1">
    <source>
        <dbReference type="Pfam" id="PF00534"/>
    </source>
</evidence>
<dbReference type="Pfam" id="PF00534">
    <property type="entry name" value="Glycos_transf_1"/>
    <property type="match status" value="1"/>
</dbReference>
<feature type="domain" description="Glycosyl transferase family 1" evidence="1">
    <location>
        <begin position="337"/>
        <end position="428"/>
    </location>
</feature>
<dbReference type="AlphaFoldDB" id="A0A1F5H2W8"/>
<gene>
    <name evidence="2" type="ORF">A3B54_03640</name>
</gene>
<dbReference type="SUPFAM" id="SSF53756">
    <property type="entry name" value="UDP-Glycosyltransferase/glycogen phosphorylase"/>
    <property type="match status" value="1"/>
</dbReference>
<dbReference type="PANTHER" id="PTHR45947:SF3">
    <property type="entry name" value="SULFOQUINOVOSYL TRANSFERASE SQD2"/>
    <property type="match status" value="1"/>
</dbReference>